<name>A0A3Q3GSN9_9LABR</name>
<keyword evidence="4 5" id="KW-0472">Membrane</keyword>
<keyword evidence="2 5" id="KW-0812">Transmembrane</keyword>
<evidence type="ECO:0000313" key="9">
    <source>
        <dbReference type="Proteomes" id="UP000261660"/>
    </source>
</evidence>
<evidence type="ECO:0000256" key="4">
    <source>
        <dbReference type="ARBA" id="ARBA00023136"/>
    </source>
</evidence>
<dbReference type="InterPro" id="IPR036734">
    <property type="entry name" value="Neur_chan_lig-bd_sf"/>
</dbReference>
<dbReference type="InterPro" id="IPR006201">
    <property type="entry name" value="Neur_channel"/>
</dbReference>
<keyword evidence="9" id="KW-1185">Reference proteome</keyword>
<dbReference type="SUPFAM" id="SSF63712">
    <property type="entry name" value="Nicotinic receptor ligand binding domain-like"/>
    <property type="match status" value="1"/>
</dbReference>
<dbReference type="SUPFAM" id="SSF90112">
    <property type="entry name" value="Neurotransmitter-gated ion-channel transmembrane pore"/>
    <property type="match status" value="1"/>
</dbReference>
<evidence type="ECO:0000256" key="2">
    <source>
        <dbReference type="ARBA" id="ARBA00022692"/>
    </source>
</evidence>
<evidence type="ECO:0000256" key="5">
    <source>
        <dbReference type="SAM" id="Phobius"/>
    </source>
</evidence>
<comment type="subcellular location">
    <subcellularLocation>
        <location evidence="1">Membrane</location>
        <topology evidence="1">Multi-pass membrane protein</topology>
    </subcellularLocation>
</comment>
<dbReference type="PANTHER" id="PTHR18945">
    <property type="entry name" value="NEUROTRANSMITTER GATED ION CHANNEL"/>
    <property type="match status" value="1"/>
</dbReference>
<feature type="transmembrane region" description="Helical" evidence="5">
    <location>
        <begin position="298"/>
        <end position="319"/>
    </location>
</feature>
<feature type="transmembrane region" description="Helical" evidence="5">
    <location>
        <begin position="149"/>
        <end position="175"/>
    </location>
</feature>
<proteinExistence type="predicted"/>
<sequence>MMQVWRNEFVSWDPEQCGSSWITIPRNLLWVPDVVINELVVSSCRLDIYTFPFDIQNCTLSFNSYLHTSKNSSEWQLVGITVKTYIYPTTLEILTKRFVSVRRQATLYVVNLLIPSCFLITVDLFSFVLPPKSVDRSLFKMTLILGYTVFLFTFINIVLDVFLSLCLTMMVASLLETILITNLLCGSAHYRPVPRFVRVLVLQILGRLVLLSPKPRALEDRVIQNPAAGGRMTGLRCGFTGNIIHVDINKRALSCPAGAEESGKGSPGLHLQLKQQLDGNQGSEDWIQVGFIIDRLLFGLYILFILVSFITMTVIWLGLHSFQVRHKK</sequence>
<reference evidence="8" key="2">
    <citation type="submission" date="2025-09" db="UniProtKB">
        <authorList>
            <consortium name="Ensembl"/>
        </authorList>
    </citation>
    <scope>IDENTIFICATION</scope>
</reference>
<dbReference type="STRING" id="56723.ENSLBEP00000033418"/>
<evidence type="ECO:0000259" key="7">
    <source>
        <dbReference type="Pfam" id="PF02932"/>
    </source>
</evidence>
<evidence type="ECO:0000313" key="8">
    <source>
        <dbReference type="Ensembl" id="ENSLBEP00000033418.1"/>
    </source>
</evidence>
<dbReference type="Proteomes" id="UP000261660">
    <property type="component" value="Unplaced"/>
</dbReference>
<protein>
    <submittedName>
        <fullName evidence="8">Uncharacterized protein</fullName>
    </submittedName>
</protein>
<dbReference type="Ensembl" id="ENSLBET00000034888.1">
    <property type="protein sequence ID" value="ENSLBEP00000033418.1"/>
    <property type="gene ID" value="ENSLBEG00000025165.1"/>
</dbReference>
<organism evidence="8 9">
    <name type="scientific">Labrus bergylta</name>
    <name type="common">ballan wrasse</name>
    <dbReference type="NCBI Taxonomy" id="56723"/>
    <lineage>
        <taxon>Eukaryota</taxon>
        <taxon>Metazoa</taxon>
        <taxon>Chordata</taxon>
        <taxon>Craniata</taxon>
        <taxon>Vertebrata</taxon>
        <taxon>Euteleostomi</taxon>
        <taxon>Actinopterygii</taxon>
        <taxon>Neopterygii</taxon>
        <taxon>Teleostei</taxon>
        <taxon>Neoteleostei</taxon>
        <taxon>Acanthomorphata</taxon>
        <taxon>Eupercaria</taxon>
        <taxon>Labriformes</taxon>
        <taxon>Labridae</taxon>
        <taxon>Labrus</taxon>
    </lineage>
</organism>
<dbReference type="Pfam" id="PF02931">
    <property type="entry name" value="Neur_chan_LBD"/>
    <property type="match status" value="1"/>
</dbReference>
<dbReference type="InterPro" id="IPR036719">
    <property type="entry name" value="Neuro-gated_channel_TM_sf"/>
</dbReference>
<dbReference type="Pfam" id="PF02932">
    <property type="entry name" value="Neur_chan_memb"/>
    <property type="match status" value="1"/>
</dbReference>
<feature type="domain" description="Neurotransmitter-gated ion-channel transmembrane" evidence="7">
    <location>
        <begin position="112"/>
        <end position="311"/>
    </location>
</feature>
<dbReference type="InterPro" id="IPR006202">
    <property type="entry name" value="Neur_chan_lig-bd"/>
</dbReference>
<feature type="transmembrane region" description="Helical" evidence="5">
    <location>
        <begin position="105"/>
        <end position="129"/>
    </location>
</feature>
<dbReference type="GO" id="GO:0004888">
    <property type="term" value="F:transmembrane signaling receptor activity"/>
    <property type="evidence" value="ECO:0007669"/>
    <property type="project" value="InterPro"/>
</dbReference>
<dbReference type="AlphaFoldDB" id="A0A3Q3GSN9"/>
<dbReference type="PROSITE" id="PS00236">
    <property type="entry name" value="NEUROTR_ION_CHANNEL"/>
    <property type="match status" value="1"/>
</dbReference>
<feature type="domain" description="Neurotransmitter-gated ion-channel ligand-binding" evidence="6">
    <location>
        <begin position="40"/>
        <end position="71"/>
    </location>
</feature>
<dbReference type="GO" id="GO:0016020">
    <property type="term" value="C:membrane"/>
    <property type="evidence" value="ECO:0007669"/>
    <property type="project" value="UniProtKB-SubCell"/>
</dbReference>
<evidence type="ECO:0000259" key="6">
    <source>
        <dbReference type="Pfam" id="PF02931"/>
    </source>
</evidence>
<dbReference type="InterPro" id="IPR018000">
    <property type="entry name" value="Neurotransmitter_ion_chnl_CS"/>
</dbReference>
<accession>A0A3Q3GSN9</accession>
<dbReference type="GeneTree" id="ENSGT00940000164924"/>
<dbReference type="InterPro" id="IPR038050">
    <property type="entry name" value="Neuro_actylchol_rec"/>
</dbReference>
<dbReference type="GO" id="GO:0005230">
    <property type="term" value="F:extracellular ligand-gated monoatomic ion channel activity"/>
    <property type="evidence" value="ECO:0007669"/>
    <property type="project" value="InterPro"/>
</dbReference>
<dbReference type="InterPro" id="IPR006029">
    <property type="entry name" value="Neurotrans-gated_channel_TM"/>
</dbReference>
<evidence type="ECO:0000256" key="1">
    <source>
        <dbReference type="ARBA" id="ARBA00004141"/>
    </source>
</evidence>
<keyword evidence="3 5" id="KW-1133">Transmembrane helix</keyword>
<dbReference type="Gene3D" id="2.70.170.10">
    <property type="entry name" value="Neurotransmitter-gated ion-channel ligand-binding domain"/>
    <property type="match status" value="2"/>
</dbReference>
<dbReference type="InParanoid" id="A0A3Q3GSN9"/>
<dbReference type="Gene3D" id="1.20.58.390">
    <property type="entry name" value="Neurotransmitter-gated ion-channel transmembrane domain"/>
    <property type="match status" value="1"/>
</dbReference>
<evidence type="ECO:0000256" key="3">
    <source>
        <dbReference type="ARBA" id="ARBA00022989"/>
    </source>
</evidence>
<reference evidence="8" key="1">
    <citation type="submission" date="2025-08" db="UniProtKB">
        <authorList>
            <consortium name="Ensembl"/>
        </authorList>
    </citation>
    <scope>IDENTIFICATION</scope>
</reference>